<dbReference type="InterPro" id="IPR004821">
    <property type="entry name" value="Cyt_trans-like"/>
</dbReference>
<evidence type="ECO:0000313" key="4">
    <source>
        <dbReference type="EMBL" id="MBD3869811.1"/>
    </source>
</evidence>
<evidence type="ECO:0000256" key="2">
    <source>
        <dbReference type="ARBA" id="ARBA00022695"/>
    </source>
</evidence>
<sequence length="165" mass="18373">MTRPEDKLRTLDELAEECSAWRERALTVVLVNGAFDVLHVGHLRYLMAARALGDRLVAAVNSDISVQLSKGEQRPIIPEIERAEILSHLWMVDRICLFDDRTVSPVLERLHPQIHAKGTDYTVDTVPEREVVEAYGGSTAICGDPKDHATTDLIGIIVDRFGSSE</sequence>
<comment type="caution">
    <text evidence="4">The sequence shown here is derived from an EMBL/GenBank/DDBJ whole genome shotgun (WGS) entry which is preliminary data.</text>
</comment>
<dbReference type="SUPFAM" id="SSF52374">
    <property type="entry name" value="Nucleotidylyl transferase"/>
    <property type="match status" value="1"/>
</dbReference>
<name>A0A8J7C3Y8_9BACT</name>
<dbReference type="InterPro" id="IPR050385">
    <property type="entry name" value="Archaeal_FAD_synthase"/>
</dbReference>
<evidence type="ECO:0000259" key="3">
    <source>
        <dbReference type="Pfam" id="PF01467"/>
    </source>
</evidence>
<dbReference type="GO" id="GO:0016779">
    <property type="term" value="F:nucleotidyltransferase activity"/>
    <property type="evidence" value="ECO:0007669"/>
    <property type="project" value="UniProtKB-KW"/>
</dbReference>
<dbReference type="EMBL" id="JACXWA010000007">
    <property type="protein sequence ID" value="MBD3869811.1"/>
    <property type="molecule type" value="Genomic_DNA"/>
</dbReference>
<evidence type="ECO:0000256" key="1">
    <source>
        <dbReference type="ARBA" id="ARBA00022679"/>
    </source>
</evidence>
<dbReference type="Pfam" id="PF01467">
    <property type="entry name" value="CTP_transf_like"/>
    <property type="match status" value="1"/>
</dbReference>
<protein>
    <submittedName>
        <fullName evidence="4">Adenylyltransferase/cytidyltransferase family protein</fullName>
    </submittedName>
</protein>
<evidence type="ECO:0000313" key="5">
    <source>
        <dbReference type="Proteomes" id="UP000598633"/>
    </source>
</evidence>
<proteinExistence type="predicted"/>
<organism evidence="4 5">
    <name type="scientific">Candidatus Sulfomarinibacter kjeldsenii</name>
    <dbReference type="NCBI Taxonomy" id="2885994"/>
    <lineage>
        <taxon>Bacteria</taxon>
        <taxon>Pseudomonadati</taxon>
        <taxon>Acidobacteriota</taxon>
        <taxon>Thermoanaerobaculia</taxon>
        <taxon>Thermoanaerobaculales</taxon>
        <taxon>Candidatus Sulfomarinibacteraceae</taxon>
        <taxon>Candidatus Sulfomarinibacter</taxon>
    </lineage>
</organism>
<keyword evidence="2 4" id="KW-0548">Nucleotidyltransferase</keyword>
<dbReference type="AlphaFoldDB" id="A0A8J7C3Y8"/>
<dbReference type="NCBIfam" id="TIGR00125">
    <property type="entry name" value="cyt_tran_rel"/>
    <property type="match status" value="1"/>
</dbReference>
<accession>A0A8J7C3Y8</accession>
<dbReference type="PANTHER" id="PTHR43793:SF2">
    <property type="entry name" value="BIFUNCTIONAL PROTEIN HLDE"/>
    <property type="match status" value="1"/>
</dbReference>
<gene>
    <name evidence="4" type="ORF">IFJ97_00455</name>
</gene>
<keyword evidence="1" id="KW-0808">Transferase</keyword>
<dbReference type="PANTHER" id="PTHR43793">
    <property type="entry name" value="FAD SYNTHASE"/>
    <property type="match status" value="1"/>
</dbReference>
<feature type="domain" description="Cytidyltransferase-like" evidence="3">
    <location>
        <begin position="30"/>
        <end position="143"/>
    </location>
</feature>
<dbReference type="Gene3D" id="3.40.50.620">
    <property type="entry name" value="HUPs"/>
    <property type="match status" value="1"/>
</dbReference>
<reference evidence="4 5" key="1">
    <citation type="submission" date="2020-08" db="EMBL/GenBank/DDBJ databases">
        <title>Acidobacteriota in marine sediments use diverse sulfur dissimilation pathways.</title>
        <authorList>
            <person name="Wasmund K."/>
        </authorList>
    </citation>
    <scope>NUCLEOTIDE SEQUENCE [LARGE SCALE GENOMIC DNA]</scope>
    <source>
        <strain evidence="4">MAG AM3-A</strain>
    </source>
</reference>
<dbReference type="InterPro" id="IPR014729">
    <property type="entry name" value="Rossmann-like_a/b/a_fold"/>
</dbReference>
<dbReference type="Proteomes" id="UP000598633">
    <property type="component" value="Unassembled WGS sequence"/>
</dbReference>